<evidence type="ECO:0000313" key="2">
    <source>
        <dbReference type="Proteomes" id="UP000192468"/>
    </source>
</evidence>
<dbReference type="RefSeq" id="WP_084113534.1">
    <property type="nucleotide sequence ID" value="NZ_FWXH01000002.1"/>
</dbReference>
<gene>
    <name evidence="1" type="ORF">SAMN02745134_00341</name>
</gene>
<dbReference type="OrthoDB" id="2038991at2"/>
<dbReference type="EMBL" id="FWXH01000002">
    <property type="protein sequence ID" value="SMC17474.1"/>
    <property type="molecule type" value="Genomic_DNA"/>
</dbReference>
<sequence>MSKWKHSLHISKYESDPDYFDKYYGNKIIYLTFICCYNVMHEIGHVLCREYNYKFDKNLAHNDALNQFHEELLVNDFAAAYWHKFGQKEFLDKILMYVNKFIDKSEVQYGWDNLTKKLFKINYENYKIVYSSYASLSFLTKQLVFSRDDNYSKHYDNFQNFSIKESLYKNIDLNILLKEIGINNFCSFKDCNRLNYDYNINTPKEVISDVTKIFLGHGIQISPIEYYLENDKGCNYMCSEPIKDK</sequence>
<organism evidence="1 2">
    <name type="scientific">Clostridium acidisoli DSM 12555</name>
    <dbReference type="NCBI Taxonomy" id="1121291"/>
    <lineage>
        <taxon>Bacteria</taxon>
        <taxon>Bacillati</taxon>
        <taxon>Bacillota</taxon>
        <taxon>Clostridia</taxon>
        <taxon>Eubacteriales</taxon>
        <taxon>Clostridiaceae</taxon>
        <taxon>Clostridium</taxon>
    </lineage>
</organism>
<keyword evidence="2" id="KW-1185">Reference proteome</keyword>
<proteinExistence type="predicted"/>
<protein>
    <submittedName>
        <fullName evidence="1">Uncharacterized protein</fullName>
    </submittedName>
</protein>
<reference evidence="1 2" key="1">
    <citation type="submission" date="2017-04" db="EMBL/GenBank/DDBJ databases">
        <authorList>
            <person name="Afonso C.L."/>
            <person name="Miller P.J."/>
            <person name="Scott M.A."/>
            <person name="Spackman E."/>
            <person name="Goraichik I."/>
            <person name="Dimitrov K.M."/>
            <person name="Suarez D.L."/>
            <person name="Swayne D.E."/>
        </authorList>
    </citation>
    <scope>NUCLEOTIDE SEQUENCE [LARGE SCALE GENOMIC DNA]</scope>
    <source>
        <strain evidence="1 2">DSM 12555</strain>
    </source>
</reference>
<evidence type="ECO:0000313" key="1">
    <source>
        <dbReference type="EMBL" id="SMC17474.1"/>
    </source>
</evidence>
<accession>A0A1W1X0N8</accession>
<name>A0A1W1X0N8_9CLOT</name>
<dbReference type="AlphaFoldDB" id="A0A1W1X0N8"/>
<dbReference type="Proteomes" id="UP000192468">
    <property type="component" value="Unassembled WGS sequence"/>
</dbReference>
<dbReference type="STRING" id="1121291.SAMN02745134_00341"/>